<accession>A0AA88I539</accession>
<sequence>MTDEYFSIGSRVSIKTSQGKDVIGEVLAFDPISKMLILKNKASCGRPSFCDVRLVNLHQARDVKVLEESSTEPPSPSSLNTDRLKKRVQAETEKKKFFVQALSAGVSPDGQGVFSALRKTIDEVSWEGVNIIVQKEVKIVPPYTSSSVVGNPDSKAYIHVKKIIEKHFKDIGTGAT</sequence>
<dbReference type="SMART" id="SM00995">
    <property type="entry name" value="AD"/>
    <property type="match status" value="1"/>
</dbReference>
<name>A0AA88I539_ARTSF</name>
<dbReference type="InterPro" id="IPR019181">
    <property type="entry name" value="LSM12_ABD"/>
</dbReference>
<dbReference type="Gene3D" id="2.30.30.100">
    <property type="match status" value="1"/>
</dbReference>
<dbReference type="PANTHER" id="PTHR13542">
    <property type="entry name" value="LSM12 HOMOLOG"/>
    <property type="match status" value="1"/>
</dbReference>
<evidence type="ECO:0000313" key="4">
    <source>
        <dbReference type="Proteomes" id="UP001187531"/>
    </source>
</evidence>
<dbReference type="PROSITE" id="PS52001">
    <property type="entry name" value="AD"/>
    <property type="match status" value="1"/>
</dbReference>
<evidence type="ECO:0000259" key="2">
    <source>
        <dbReference type="PROSITE" id="PS52001"/>
    </source>
</evidence>
<proteinExistence type="predicted"/>
<dbReference type="Pfam" id="PF09793">
    <property type="entry name" value="AD"/>
    <property type="match status" value="1"/>
</dbReference>
<dbReference type="Proteomes" id="UP001187531">
    <property type="component" value="Unassembled WGS sequence"/>
</dbReference>
<reference evidence="3" key="1">
    <citation type="submission" date="2023-07" db="EMBL/GenBank/DDBJ databases">
        <title>Chromosome-level genome assembly of Artemia franciscana.</title>
        <authorList>
            <person name="Jo E."/>
        </authorList>
    </citation>
    <scope>NUCLEOTIDE SEQUENCE</scope>
    <source>
        <tissue evidence="3">Whole body</tissue>
    </source>
</reference>
<dbReference type="InterPro" id="IPR047574">
    <property type="entry name" value="AD"/>
</dbReference>
<dbReference type="EMBL" id="JAVRJZ010000007">
    <property type="protein sequence ID" value="KAK2720339.1"/>
    <property type="molecule type" value="Genomic_DNA"/>
</dbReference>
<dbReference type="InterPro" id="IPR048478">
    <property type="entry name" value="LSM12_LSM"/>
</dbReference>
<keyword evidence="4" id="KW-1185">Reference proteome</keyword>
<dbReference type="AlphaFoldDB" id="A0AA88I539"/>
<comment type="caution">
    <text evidence="3">The sequence shown here is derived from an EMBL/GenBank/DDBJ whole genome shotgun (WGS) entry which is preliminary data.</text>
</comment>
<dbReference type="InterPro" id="IPR039683">
    <property type="entry name" value="Lsm12-like"/>
</dbReference>
<feature type="domain" description="AD" evidence="2">
    <location>
        <begin position="77"/>
        <end position="172"/>
    </location>
</feature>
<evidence type="ECO:0000313" key="3">
    <source>
        <dbReference type="EMBL" id="KAK2720339.1"/>
    </source>
</evidence>
<evidence type="ECO:0000256" key="1">
    <source>
        <dbReference type="SAM" id="MobiDB-lite"/>
    </source>
</evidence>
<organism evidence="3 4">
    <name type="scientific">Artemia franciscana</name>
    <name type="common">Brine shrimp</name>
    <name type="synonym">Artemia sanfranciscana</name>
    <dbReference type="NCBI Taxonomy" id="6661"/>
    <lineage>
        <taxon>Eukaryota</taxon>
        <taxon>Metazoa</taxon>
        <taxon>Ecdysozoa</taxon>
        <taxon>Arthropoda</taxon>
        <taxon>Crustacea</taxon>
        <taxon>Branchiopoda</taxon>
        <taxon>Anostraca</taxon>
        <taxon>Artemiidae</taxon>
        <taxon>Artemia</taxon>
    </lineage>
</organism>
<dbReference type="Pfam" id="PF21166">
    <property type="entry name" value="LSM12_LSM"/>
    <property type="match status" value="1"/>
</dbReference>
<gene>
    <name evidence="3" type="ORF">QYM36_004279</name>
</gene>
<feature type="region of interest" description="Disordered" evidence="1">
    <location>
        <begin position="65"/>
        <end position="85"/>
    </location>
</feature>
<protein>
    <recommendedName>
        <fullName evidence="2">AD domain-containing protein</fullName>
    </recommendedName>
</protein>